<protein>
    <submittedName>
        <fullName evidence="1">Uncharacterized protein</fullName>
    </submittedName>
</protein>
<gene>
    <name evidence="1" type="ordered locus">RUM_13490</name>
</gene>
<dbReference type="Proteomes" id="UP000007054">
    <property type="component" value="Chromosome"/>
</dbReference>
<dbReference type="EMBL" id="FP929052">
    <property type="protein sequence ID" value="CBL17471.1"/>
    <property type="molecule type" value="Genomic_DNA"/>
</dbReference>
<dbReference type="HOGENOM" id="CLU_3221603_0_0_9"/>
<accession>D4LCX6</accession>
<proteinExistence type="predicted"/>
<dbReference type="KEGG" id="rch:RUM_13490"/>
<evidence type="ECO:0000313" key="2">
    <source>
        <dbReference type="Proteomes" id="UP000007054"/>
    </source>
</evidence>
<reference evidence="1" key="2">
    <citation type="submission" date="2010-03" db="EMBL/GenBank/DDBJ databases">
        <authorList>
            <person name="Pajon A."/>
        </authorList>
    </citation>
    <scope>NUCLEOTIDE SEQUENCE</scope>
    <source>
        <strain evidence="1">Type strain: 18P13</strain>
    </source>
</reference>
<evidence type="ECO:0000313" key="1">
    <source>
        <dbReference type="EMBL" id="CBL17471.1"/>
    </source>
</evidence>
<name>D4LCX6_RUMC1</name>
<dbReference type="AlphaFoldDB" id="D4LCX6"/>
<keyword evidence="2" id="KW-1185">Reference proteome</keyword>
<dbReference type="PATRIC" id="fig|213810.4.peg.1243"/>
<sequence length="44" mass="5043">MICNVYDEMMKPVAATNHIALQQRYEGLFFKEGGFFACRKKNAA</sequence>
<organism evidence="1 2">
    <name type="scientific">Ruminococcus champanellensis (strain DSM 18848 / JCM 17042 / KCTC 15320 / 18P13)</name>
    <dbReference type="NCBI Taxonomy" id="213810"/>
    <lineage>
        <taxon>Bacteria</taxon>
        <taxon>Bacillati</taxon>
        <taxon>Bacillota</taxon>
        <taxon>Clostridia</taxon>
        <taxon>Eubacteriales</taxon>
        <taxon>Oscillospiraceae</taxon>
        <taxon>Ruminococcus</taxon>
    </lineage>
</organism>
<reference evidence="1" key="1">
    <citation type="submission" date="2010-03" db="EMBL/GenBank/DDBJ databases">
        <title>The genome sequence of Ruminococcus sp. 18P13.</title>
        <authorList>
            <consortium name="metaHIT consortium -- http://www.metahit.eu/"/>
            <person name="Pajon A."/>
            <person name="Turner K."/>
            <person name="Parkhill J."/>
            <person name="Bernalier A."/>
        </authorList>
    </citation>
    <scope>NUCLEOTIDE SEQUENCE [LARGE SCALE GENOMIC DNA]</scope>
    <source>
        <strain evidence="1">Type strain: 18P13</strain>
    </source>
</reference>